<feature type="region of interest" description="Disordered" evidence="1">
    <location>
        <begin position="127"/>
        <end position="172"/>
    </location>
</feature>
<evidence type="ECO:0000313" key="2">
    <source>
        <dbReference type="EMBL" id="MBB6580107.1"/>
    </source>
</evidence>
<sequence>MGYTWAANFSADEAQALGAKHVRFNQPVYTYTNNFIQAPVGTAVPAGWYDFERTAWIGSDNGRVVQILSIDAGQAVLRITEADRAATSAELAQLGITAEELKALAQMYPVGTQLWRTPMTHFTPWDCNWPWGPPGDAPPPPGDDGPPPTTPPDDSPPDPNNPDNEEPPFGEEVDIECGCDIYVKQRVVGQTVPLRGTPFNLYYRRALLHKSV</sequence>
<gene>
    <name evidence="2" type="ORF">HNP33_004238</name>
</gene>
<name>A0ABR6RLQ9_9BURK</name>
<organism evidence="2 3">
    <name type="scientific">Comamonas odontotermitis</name>
    <dbReference type="NCBI Taxonomy" id="379895"/>
    <lineage>
        <taxon>Bacteria</taxon>
        <taxon>Pseudomonadati</taxon>
        <taxon>Pseudomonadota</taxon>
        <taxon>Betaproteobacteria</taxon>
        <taxon>Burkholderiales</taxon>
        <taxon>Comamonadaceae</taxon>
        <taxon>Comamonas</taxon>
    </lineage>
</organism>
<dbReference type="EMBL" id="JACHKZ010000058">
    <property type="protein sequence ID" value="MBB6580107.1"/>
    <property type="molecule type" value="Genomic_DNA"/>
</dbReference>
<evidence type="ECO:0000313" key="3">
    <source>
        <dbReference type="Proteomes" id="UP000562492"/>
    </source>
</evidence>
<protein>
    <submittedName>
        <fullName evidence="2">Uncharacterized protein</fullName>
    </submittedName>
</protein>
<keyword evidence="3" id="KW-1185">Reference proteome</keyword>
<reference evidence="2 3" key="1">
    <citation type="submission" date="2020-08" db="EMBL/GenBank/DDBJ databases">
        <title>Functional genomics of gut bacteria from endangered species of beetles.</title>
        <authorList>
            <person name="Carlos-Shanley C."/>
        </authorList>
    </citation>
    <scope>NUCLEOTIDE SEQUENCE [LARGE SCALE GENOMIC DNA]</scope>
    <source>
        <strain evidence="2 3">S00124</strain>
    </source>
</reference>
<evidence type="ECO:0000256" key="1">
    <source>
        <dbReference type="SAM" id="MobiDB-lite"/>
    </source>
</evidence>
<proteinExistence type="predicted"/>
<feature type="compositionally biased region" description="Acidic residues" evidence="1">
    <location>
        <begin position="163"/>
        <end position="172"/>
    </location>
</feature>
<accession>A0ABR6RLQ9</accession>
<dbReference type="RefSeq" id="WP_184711756.1">
    <property type="nucleotide sequence ID" value="NZ_JACHKZ010000058.1"/>
</dbReference>
<feature type="compositionally biased region" description="Pro residues" evidence="1">
    <location>
        <begin position="131"/>
        <end position="160"/>
    </location>
</feature>
<dbReference type="Proteomes" id="UP000562492">
    <property type="component" value="Unassembled WGS sequence"/>
</dbReference>
<comment type="caution">
    <text evidence="2">The sequence shown here is derived from an EMBL/GenBank/DDBJ whole genome shotgun (WGS) entry which is preliminary data.</text>
</comment>